<proteinExistence type="predicted"/>
<dbReference type="AlphaFoldDB" id="A0A7I4YMR1"/>
<keyword evidence="3" id="KW-1185">Reference proteome</keyword>
<dbReference type="WBParaSite" id="HCON_00113685-00001">
    <property type="protein sequence ID" value="HCON_00113685-00001"/>
    <property type="gene ID" value="HCON_00113685"/>
</dbReference>
<protein>
    <submittedName>
        <fullName evidence="4">Wsv108</fullName>
    </submittedName>
</protein>
<evidence type="ECO:0000313" key="3">
    <source>
        <dbReference type="Proteomes" id="UP000025227"/>
    </source>
</evidence>
<feature type="transmembrane region" description="Helical" evidence="2">
    <location>
        <begin position="291"/>
        <end position="313"/>
    </location>
</feature>
<evidence type="ECO:0000256" key="2">
    <source>
        <dbReference type="SAM" id="Phobius"/>
    </source>
</evidence>
<reference evidence="4" key="1">
    <citation type="submission" date="2020-12" db="UniProtKB">
        <authorList>
            <consortium name="WormBaseParasite"/>
        </authorList>
    </citation>
    <scope>IDENTIFICATION</scope>
    <source>
        <strain evidence="4">MHco3</strain>
    </source>
</reference>
<organism evidence="3 4">
    <name type="scientific">Haemonchus contortus</name>
    <name type="common">Barber pole worm</name>
    <dbReference type="NCBI Taxonomy" id="6289"/>
    <lineage>
        <taxon>Eukaryota</taxon>
        <taxon>Metazoa</taxon>
        <taxon>Ecdysozoa</taxon>
        <taxon>Nematoda</taxon>
        <taxon>Chromadorea</taxon>
        <taxon>Rhabditida</taxon>
        <taxon>Rhabditina</taxon>
        <taxon>Rhabditomorpha</taxon>
        <taxon>Strongyloidea</taxon>
        <taxon>Trichostrongylidae</taxon>
        <taxon>Haemonchus</taxon>
    </lineage>
</organism>
<sequence length="314" mass="35080">MKPWLFAPDHRRYRRTPRIMLPTPDVKAQPRSRRRYAQGSTRSKTIELGTLSEIEEDIYHNKEAASQSGVGSQDDSAVNVRWPKNGAVKSIARHFSERLKSEQVERPISNGSNGNSSGSNGNIQSKCEFKPDQTDFRQQLMDCTNRRRVQYMPERSCSRTSFTQWDKAHYVDEKCRLPHSTMSEFYASAAASSLARTQAAIPIQSTPSSSTGTILVPNSRVMSMADPRAPKLHVSNCPMSIWYSPQPTFPPPPPMYIPIGHPVMPLPPKILIKRKKSSACSEICCGGVAQMLWTLICVVLLGIVGVLITALFYV</sequence>
<keyword evidence="2" id="KW-1133">Transmembrane helix</keyword>
<evidence type="ECO:0000313" key="4">
    <source>
        <dbReference type="WBParaSite" id="HCON_00113685-00001"/>
    </source>
</evidence>
<feature type="region of interest" description="Disordered" evidence="1">
    <location>
        <begin position="98"/>
        <end position="128"/>
    </location>
</feature>
<keyword evidence="2" id="KW-0812">Transmembrane</keyword>
<dbReference type="OrthoDB" id="5829487at2759"/>
<feature type="region of interest" description="Disordered" evidence="1">
    <location>
        <begin position="23"/>
        <end position="44"/>
    </location>
</feature>
<name>A0A7I4YMR1_HAECO</name>
<feature type="compositionally biased region" description="Low complexity" evidence="1">
    <location>
        <begin position="109"/>
        <end position="122"/>
    </location>
</feature>
<accession>A0A7I4YMR1</accession>
<evidence type="ECO:0000256" key="1">
    <source>
        <dbReference type="SAM" id="MobiDB-lite"/>
    </source>
</evidence>
<keyword evidence="2" id="KW-0472">Membrane</keyword>
<dbReference type="Proteomes" id="UP000025227">
    <property type="component" value="Unplaced"/>
</dbReference>